<feature type="transmembrane region" description="Helical" evidence="7">
    <location>
        <begin position="150"/>
        <end position="173"/>
    </location>
</feature>
<evidence type="ECO:0000256" key="4">
    <source>
        <dbReference type="ARBA" id="ARBA00022692"/>
    </source>
</evidence>
<dbReference type="PANTHER" id="PTHR48022">
    <property type="entry name" value="PLASTIDIC GLUCOSE TRANSPORTER 4"/>
    <property type="match status" value="1"/>
</dbReference>
<feature type="transmembrane region" description="Helical" evidence="7">
    <location>
        <begin position="120"/>
        <end position="138"/>
    </location>
</feature>
<dbReference type="SUPFAM" id="SSF103473">
    <property type="entry name" value="MFS general substrate transporter"/>
    <property type="match status" value="1"/>
</dbReference>
<reference evidence="9" key="1">
    <citation type="submission" date="2022-10" db="EMBL/GenBank/DDBJ databases">
        <title>Tapping the CABI collections for fungal endophytes: first genome assemblies for Collariella, Neodidymelliopsis, Ascochyta clinopodiicola, Didymella pomorum, Didymosphaeria variabile, Neocosmospora piperis and Neocucurbitaria cava.</title>
        <authorList>
            <person name="Hill R."/>
        </authorList>
    </citation>
    <scope>NUCLEOTIDE SEQUENCE</scope>
    <source>
        <strain evidence="9">IMI 356815</strain>
    </source>
</reference>
<feature type="transmembrane region" description="Helical" evidence="7">
    <location>
        <begin position="377"/>
        <end position="396"/>
    </location>
</feature>
<name>A0A9W9CAU5_9PLEO</name>
<proteinExistence type="inferred from homology"/>
<feature type="transmembrane region" description="Helical" evidence="7">
    <location>
        <begin position="84"/>
        <end position="108"/>
    </location>
</feature>
<comment type="subcellular location">
    <subcellularLocation>
        <location evidence="1">Membrane</location>
        <topology evidence="1">Multi-pass membrane protein</topology>
    </subcellularLocation>
</comment>
<organism evidence="9 10">
    <name type="scientific">Didymosphaeria variabile</name>
    <dbReference type="NCBI Taxonomy" id="1932322"/>
    <lineage>
        <taxon>Eukaryota</taxon>
        <taxon>Fungi</taxon>
        <taxon>Dikarya</taxon>
        <taxon>Ascomycota</taxon>
        <taxon>Pezizomycotina</taxon>
        <taxon>Dothideomycetes</taxon>
        <taxon>Pleosporomycetidae</taxon>
        <taxon>Pleosporales</taxon>
        <taxon>Massarineae</taxon>
        <taxon>Didymosphaeriaceae</taxon>
        <taxon>Didymosphaeria</taxon>
    </lineage>
</organism>
<dbReference type="GO" id="GO:0005351">
    <property type="term" value="F:carbohydrate:proton symporter activity"/>
    <property type="evidence" value="ECO:0007669"/>
    <property type="project" value="TreeGrafter"/>
</dbReference>
<dbReference type="Gene3D" id="1.20.1250.20">
    <property type="entry name" value="MFS general substrate transporter like domains"/>
    <property type="match status" value="1"/>
</dbReference>
<evidence type="ECO:0000256" key="5">
    <source>
        <dbReference type="ARBA" id="ARBA00022989"/>
    </source>
</evidence>
<feature type="transmembrane region" description="Helical" evidence="7">
    <location>
        <begin position="408"/>
        <end position="427"/>
    </location>
</feature>
<evidence type="ECO:0000256" key="1">
    <source>
        <dbReference type="ARBA" id="ARBA00004141"/>
    </source>
</evidence>
<dbReference type="InterPro" id="IPR005828">
    <property type="entry name" value="MFS_sugar_transport-like"/>
</dbReference>
<keyword evidence="6 7" id="KW-0472">Membrane</keyword>
<evidence type="ECO:0000256" key="3">
    <source>
        <dbReference type="ARBA" id="ARBA00022448"/>
    </source>
</evidence>
<dbReference type="AlphaFoldDB" id="A0A9W9CAU5"/>
<feature type="transmembrane region" description="Helical" evidence="7">
    <location>
        <begin position="342"/>
        <end position="365"/>
    </location>
</feature>
<keyword evidence="4 7" id="KW-0812">Transmembrane</keyword>
<dbReference type="EMBL" id="JAPEUX010000004">
    <property type="protein sequence ID" value="KAJ4354081.1"/>
    <property type="molecule type" value="Genomic_DNA"/>
</dbReference>
<feature type="transmembrane region" description="Helical" evidence="7">
    <location>
        <begin position="51"/>
        <end position="72"/>
    </location>
</feature>
<evidence type="ECO:0000313" key="10">
    <source>
        <dbReference type="Proteomes" id="UP001140513"/>
    </source>
</evidence>
<dbReference type="PROSITE" id="PS50850">
    <property type="entry name" value="MFS"/>
    <property type="match status" value="1"/>
</dbReference>
<dbReference type="OrthoDB" id="3738593at2759"/>
<evidence type="ECO:0000313" key="9">
    <source>
        <dbReference type="EMBL" id="KAJ4354081.1"/>
    </source>
</evidence>
<protein>
    <recommendedName>
        <fullName evidence="8">Major facilitator superfamily (MFS) profile domain-containing protein</fullName>
    </recommendedName>
</protein>
<comment type="caution">
    <text evidence="9">The sequence shown here is derived from an EMBL/GenBank/DDBJ whole genome shotgun (WGS) entry which is preliminary data.</text>
</comment>
<feature type="transmembrane region" description="Helical" evidence="7">
    <location>
        <begin position="276"/>
        <end position="298"/>
    </location>
</feature>
<dbReference type="InterPro" id="IPR003663">
    <property type="entry name" value="Sugar/inositol_transpt"/>
</dbReference>
<dbReference type="InterPro" id="IPR020846">
    <property type="entry name" value="MFS_dom"/>
</dbReference>
<dbReference type="Pfam" id="PF00083">
    <property type="entry name" value="Sugar_tr"/>
    <property type="match status" value="1"/>
</dbReference>
<evidence type="ECO:0000256" key="7">
    <source>
        <dbReference type="SAM" id="Phobius"/>
    </source>
</evidence>
<feature type="transmembrane region" description="Helical" evidence="7">
    <location>
        <begin position="247"/>
        <end position="270"/>
    </location>
</feature>
<evidence type="ECO:0000256" key="2">
    <source>
        <dbReference type="ARBA" id="ARBA00010992"/>
    </source>
</evidence>
<keyword evidence="10" id="KW-1185">Reference proteome</keyword>
<feature type="transmembrane region" description="Helical" evidence="7">
    <location>
        <begin position="310"/>
        <end position="330"/>
    </location>
</feature>
<dbReference type="InterPro" id="IPR036259">
    <property type="entry name" value="MFS_trans_sf"/>
</dbReference>
<evidence type="ECO:0000256" key="6">
    <source>
        <dbReference type="ARBA" id="ARBA00023136"/>
    </source>
</evidence>
<keyword evidence="5 7" id="KW-1133">Transmembrane helix</keyword>
<sequence length="503" mass="56034">MLSQLSGRTLYKVMSACCGSAFMLYGYDAGVLGGIQSTPQFLDAIGNPKGVYIIPIIASIYNLAAAAMASLPPIQASSYSVGQIITGRIICGCGIGCIASAVPTYMAEMSLEARERGPEVCWQLALLITGVALAYWIDFGFVQGLETRPYLWRIPVAMQACFAIFSAGGLVFLPDTPRWYYYRKRIPEADAVLSRLYNLPEDHPIVQAQKKEVLTSINEEDNAKFNILHFFWDNSDYQVGRRLRTSFLILFAQQFLGINMLVYFSTTIFLKLGYSHFLSGILAAVLNTVFALASYPPVWYIERIGRRSMMFWTSIGCGICMLVYIVLTTLPESSQNVATNWSAVAMIMLYMVVFGFGWLGPPWIYGPEIAPLKYRHVAGGLAACGEWLSTWVMVFGGGTGIEAVGPKIFIWPLICCFIAAVYVWFYCPETTGRTLEEIDYLFAKQHVRDRMNQMGIGSAGDMRRHSVHSIEKGRTGSYTQYIEQAETSSAEQVKFDEVKFGQV</sequence>
<comment type="similarity">
    <text evidence="2">Belongs to the major facilitator superfamily. Sugar transporter (TC 2.A.1.1) family.</text>
</comment>
<dbReference type="InterPro" id="IPR050360">
    <property type="entry name" value="MFS_Sugar_Transporters"/>
</dbReference>
<dbReference type="Proteomes" id="UP001140513">
    <property type="component" value="Unassembled WGS sequence"/>
</dbReference>
<evidence type="ECO:0000259" key="8">
    <source>
        <dbReference type="PROSITE" id="PS50850"/>
    </source>
</evidence>
<dbReference type="RefSeq" id="XP_056071855.1">
    <property type="nucleotide sequence ID" value="XM_056214588.1"/>
</dbReference>
<gene>
    <name evidence="9" type="ORF">N0V89_005814</name>
</gene>
<accession>A0A9W9CAU5</accession>
<dbReference type="PRINTS" id="PR00171">
    <property type="entry name" value="SUGRTRNSPORT"/>
</dbReference>
<dbReference type="GeneID" id="80909344"/>
<keyword evidence="3" id="KW-0813">Transport</keyword>
<dbReference type="GO" id="GO:0016020">
    <property type="term" value="C:membrane"/>
    <property type="evidence" value="ECO:0007669"/>
    <property type="project" value="UniProtKB-SubCell"/>
</dbReference>
<dbReference type="PANTHER" id="PTHR48022:SF28">
    <property type="entry name" value="MAJOR FACILITATOR SUPERFAMILY (MFS) PROFILE DOMAIN-CONTAINING PROTEIN-RELATED"/>
    <property type="match status" value="1"/>
</dbReference>
<feature type="domain" description="Major facilitator superfamily (MFS) profile" evidence="8">
    <location>
        <begin position="1"/>
        <end position="431"/>
    </location>
</feature>